<evidence type="ECO:0000313" key="3">
    <source>
        <dbReference type="Proteomes" id="UP001189429"/>
    </source>
</evidence>
<gene>
    <name evidence="2" type="ORF">PCOR1329_LOCUS52617</name>
</gene>
<proteinExistence type="predicted"/>
<protein>
    <submittedName>
        <fullName evidence="2">Uncharacterized protein</fullName>
    </submittedName>
</protein>
<feature type="compositionally biased region" description="Basic and acidic residues" evidence="1">
    <location>
        <begin position="124"/>
        <end position="141"/>
    </location>
</feature>
<evidence type="ECO:0000256" key="1">
    <source>
        <dbReference type="SAM" id="MobiDB-lite"/>
    </source>
</evidence>
<name>A0ABN9UXK1_9DINO</name>
<evidence type="ECO:0000313" key="2">
    <source>
        <dbReference type="EMBL" id="CAK0864919.1"/>
    </source>
</evidence>
<keyword evidence="3" id="KW-1185">Reference proteome</keyword>
<sequence>MEATPDLRVSCRYRLRTPPTLHIRIKSCAAAAALQTPCRGGTESRHPGAARKGKNKICSSPVGSDSLAAPDAQTAGSGAQNAPAPARPPSRACDRSTLAEEEEEEEEEEEREEREAEEESPGGEAERGPERERQQSDAEIT</sequence>
<dbReference type="Proteomes" id="UP001189429">
    <property type="component" value="Unassembled WGS sequence"/>
</dbReference>
<feature type="region of interest" description="Disordered" evidence="1">
    <location>
        <begin position="34"/>
        <end position="141"/>
    </location>
</feature>
<accession>A0ABN9UXK1</accession>
<organism evidence="2 3">
    <name type="scientific">Prorocentrum cordatum</name>
    <dbReference type="NCBI Taxonomy" id="2364126"/>
    <lineage>
        <taxon>Eukaryota</taxon>
        <taxon>Sar</taxon>
        <taxon>Alveolata</taxon>
        <taxon>Dinophyceae</taxon>
        <taxon>Prorocentrales</taxon>
        <taxon>Prorocentraceae</taxon>
        <taxon>Prorocentrum</taxon>
    </lineage>
</organism>
<dbReference type="EMBL" id="CAUYUJ010016404">
    <property type="protein sequence ID" value="CAK0864919.1"/>
    <property type="molecule type" value="Genomic_DNA"/>
</dbReference>
<comment type="caution">
    <text evidence="2">The sequence shown here is derived from an EMBL/GenBank/DDBJ whole genome shotgun (WGS) entry which is preliminary data.</text>
</comment>
<feature type="compositionally biased region" description="Acidic residues" evidence="1">
    <location>
        <begin position="99"/>
        <end position="121"/>
    </location>
</feature>
<reference evidence="2" key="1">
    <citation type="submission" date="2023-10" db="EMBL/GenBank/DDBJ databases">
        <authorList>
            <person name="Chen Y."/>
            <person name="Shah S."/>
            <person name="Dougan E. K."/>
            <person name="Thang M."/>
            <person name="Chan C."/>
        </authorList>
    </citation>
    <scope>NUCLEOTIDE SEQUENCE [LARGE SCALE GENOMIC DNA]</scope>
</reference>